<proteinExistence type="predicted"/>
<sequence>MISIRVSKYDLKYRDENGFYQREEWISYYDIGREFWGEVLTEEQYLAVENSYLNVIRMLYEIYPSLVLHINGLELFDEDDDRWHENDAITQDGVDRLARAILREELWCKLIDDNVEVHFGYDYYMYIVFKQNYTIRTIIDIYKSIDKNGLFIEHIISPYLEDEDEED</sequence>
<evidence type="ECO:0000313" key="1">
    <source>
        <dbReference type="EMBL" id="TYZ27420.1"/>
    </source>
</evidence>
<evidence type="ECO:0000313" key="2">
    <source>
        <dbReference type="Proteomes" id="UP000322783"/>
    </source>
</evidence>
<comment type="caution">
    <text evidence="1">The sequence shown here is derived from an EMBL/GenBank/DDBJ whole genome shotgun (WGS) entry which is preliminary data.</text>
</comment>
<gene>
    <name evidence="1" type="ORF">FZ041_11560</name>
</gene>
<dbReference type="AlphaFoldDB" id="A0A5D6WHM8"/>
<dbReference type="EMBL" id="VTOZ01000027">
    <property type="protein sequence ID" value="TYZ27420.1"/>
    <property type="molecule type" value="Genomic_DNA"/>
</dbReference>
<dbReference type="RefSeq" id="WP_149189668.1">
    <property type="nucleotide sequence ID" value="NZ_VTOZ01000027.1"/>
</dbReference>
<protein>
    <submittedName>
        <fullName evidence="1">Uncharacterized protein</fullName>
    </submittedName>
</protein>
<reference evidence="1 2" key="1">
    <citation type="submission" date="2019-08" db="EMBL/GenBank/DDBJ databases">
        <title>Selenomonas sp. mPRGC5 and Selenomonas sp. mPRGC8 isolated from ruminal fluid of dairy goat (Capra hircus).</title>
        <authorList>
            <person name="Poothong S."/>
            <person name="Nuengjamnong C."/>
            <person name="Tanasupawat S."/>
        </authorList>
    </citation>
    <scope>NUCLEOTIDE SEQUENCE [LARGE SCALE GENOMIC DNA]</scope>
    <source>
        <strain evidence="2">mPRGC8</strain>
    </source>
</reference>
<dbReference type="Proteomes" id="UP000322783">
    <property type="component" value="Unassembled WGS sequence"/>
</dbReference>
<keyword evidence="2" id="KW-1185">Reference proteome</keyword>
<name>A0A5D6WHM8_9FIRM</name>
<organism evidence="1 2">
    <name type="scientific">Selenomonas caprae</name>
    <dbReference type="NCBI Taxonomy" id="2606905"/>
    <lineage>
        <taxon>Bacteria</taxon>
        <taxon>Bacillati</taxon>
        <taxon>Bacillota</taxon>
        <taxon>Negativicutes</taxon>
        <taxon>Selenomonadales</taxon>
        <taxon>Selenomonadaceae</taxon>
        <taxon>Selenomonas</taxon>
    </lineage>
</organism>
<accession>A0A5D6WHM8</accession>